<name>A0A382TUG2_9ZZZZ</name>
<accession>A0A382TUG2</accession>
<protein>
    <recommendedName>
        <fullName evidence="1">EF-hand domain-containing protein</fullName>
    </recommendedName>
</protein>
<dbReference type="GO" id="GO:0005509">
    <property type="term" value="F:calcium ion binding"/>
    <property type="evidence" value="ECO:0007669"/>
    <property type="project" value="InterPro"/>
</dbReference>
<dbReference type="SUPFAM" id="SSF52129">
    <property type="entry name" value="Caspase-like"/>
    <property type="match status" value="1"/>
</dbReference>
<feature type="non-terminal residue" evidence="2">
    <location>
        <position position="1"/>
    </location>
</feature>
<dbReference type="EMBL" id="UINC01139260">
    <property type="protein sequence ID" value="SVD25696.1"/>
    <property type="molecule type" value="Genomic_DNA"/>
</dbReference>
<dbReference type="GO" id="GO:0004197">
    <property type="term" value="F:cysteine-type endopeptidase activity"/>
    <property type="evidence" value="ECO:0007669"/>
    <property type="project" value="InterPro"/>
</dbReference>
<gene>
    <name evidence="2" type="ORF">METZ01_LOCUS378550</name>
</gene>
<dbReference type="InterPro" id="IPR002048">
    <property type="entry name" value="EF_hand_dom"/>
</dbReference>
<dbReference type="GO" id="GO:0006508">
    <property type="term" value="P:proteolysis"/>
    <property type="evidence" value="ECO:0007669"/>
    <property type="project" value="InterPro"/>
</dbReference>
<dbReference type="InterPro" id="IPR018247">
    <property type="entry name" value="EF_Hand_1_Ca_BS"/>
</dbReference>
<feature type="domain" description="EF-hand" evidence="1">
    <location>
        <begin position="172"/>
        <end position="194"/>
    </location>
</feature>
<dbReference type="PROSITE" id="PS00018">
    <property type="entry name" value="EF_HAND_1"/>
    <property type="match status" value="1"/>
</dbReference>
<dbReference type="InterPro" id="IPR011600">
    <property type="entry name" value="Pept_C14_caspase"/>
</dbReference>
<reference evidence="2" key="1">
    <citation type="submission" date="2018-05" db="EMBL/GenBank/DDBJ databases">
        <authorList>
            <person name="Lanie J.A."/>
            <person name="Ng W.-L."/>
            <person name="Kazmierczak K.M."/>
            <person name="Andrzejewski T.M."/>
            <person name="Davidsen T.M."/>
            <person name="Wayne K.J."/>
            <person name="Tettelin H."/>
            <person name="Glass J.I."/>
            <person name="Rusch D."/>
            <person name="Podicherti R."/>
            <person name="Tsui H.-C.T."/>
            <person name="Winkler M.E."/>
        </authorList>
    </citation>
    <scope>NUCLEOTIDE SEQUENCE</scope>
</reference>
<dbReference type="AlphaFoldDB" id="A0A382TUG2"/>
<evidence type="ECO:0000259" key="1">
    <source>
        <dbReference type="PROSITE" id="PS50222"/>
    </source>
</evidence>
<feature type="non-terminal residue" evidence="2">
    <location>
        <position position="298"/>
    </location>
</feature>
<evidence type="ECO:0000313" key="2">
    <source>
        <dbReference type="EMBL" id="SVD25696.1"/>
    </source>
</evidence>
<dbReference type="InterPro" id="IPR029030">
    <property type="entry name" value="Caspase-like_dom_sf"/>
</dbReference>
<dbReference type="Gene3D" id="3.40.50.1460">
    <property type="match status" value="1"/>
</dbReference>
<sequence length="298" mass="33260">GVIGDVSAVSDALETHGFKVQVVENPANYNALDDAFTSFISKYGRKPDNRLLFYFSGHGHTVKNYGEEMGYIIPTGSPNPNRDLDGFLDTAMDMQQIEVYAKRIRSKHALFLFDSCFSGSLFALSRAIPENISYKTAKPVRQFITSGSAEEKVPDTSIFRRQFVAALNGEGDTDGDGYITAIELGEFLQKSVVNYSRNAQHPQYGKIRNPNYDKGDFVFALAKSVQKKDSTITAGATATSQFLPDEEMWKEVKNSKNAEDFEDFLSAFPDSKLAPVAMLKLKRLKRKQTETKSEQNQL</sequence>
<dbReference type="PROSITE" id="PS50222">
    <property type="entry name" value="EF_HAND_2"/>
    <property type="match status" value="1"/>
</dbReference>
<organism evidence="2">
    <name type="scientific">marine metagenome</name>
    <dbReference type="NCBI Taxonomy" id="408172"/>
    <lineage>
        <taxon>unclassified sequences</taxon>
        <taxon>metagenomes</taxon>
        <taxon>ecological metagenomes</taxon>
    </lineage>
</organism>
<proteinExistence type="predicted"/>
<dbReference type="Pfam" id="PF00656">
    <property type="entry name" value="Peptidase_C14"/>
    <property type="match status" value="1"/>
</dbReference>